<name>A0ABV0DIU5_9PSED</name>
<reference evidence="1 2" key="1">
    <citation type="submission" date="2024-05" db="EMBL/GenBank/DDBJ databases">
        <title>Sequence of Lycoming College course isolates.</title>
        <authorList>
            <person name="Reigle C.A."/>
            <person name="Newman J.D."/>
        </authorList>
    </citation>
    <scope>NUCLEOTIDE SEQUENCE [LARGE SCALE GENOMIC DNA]</scope>
    <source>
        <strain evidence="1 2">CAR-09</strain>
    </source>
</reference>
<protein>
    <submittedName>
        <fullName evidence="1">Uncharacterized protein</fullName>
    </submittedName>
</protein>
<proteinExistence type="predicted"/>
<gene>
    <name evidence="1" type="ORF">ABFE88_16575</name>
</gene>
<sequence length="75" mass="8280">MLKPRRTNKADSDDLTGVTGLKQMWELACQRCAARAALDFISARSLSANTWRPPQDLEMKGDGLFVLVTASELVI</sequence>
<dbReference type="Proteomes" id="UP001424532">
    <property type="component" value="Unassembled WGS sequence"/>
</dbReference>
<dbReference type="RefSeq" id="WP_347150666.1">
    <property type="nucleotide sequence ID" value="NZ_JBDLYL010000017.1"/>
</dbReference>
<comment type="caution">
    <text evidence="1">The sequence shown here is derived from an EMBL/GenBank/DDBJ whole genome shotgun (WGS) entry which is preliminary data.</text>
</comment>
<evidence type="ECO:0000313" key="1">
    <source>
        <dbReference type="EMBL" id="MEN8641262.1"/>
    </source>
</evidence>
<dbReference type="EMBL" id="JBDLYL010000017">
    <property type="protein sequence ID" value="MEN8641262.1"/>
    <property type="molecule type" value="Genomic_DNA"/>
</dbReference>
<keyword evidence="2" id="KW-1185">Reference proteome</keyword>
<evidence type="ECO:0000313" key="2">
    <source>
        <dbReference type="Proteomes" id="UP001424532"/>
    </source>
</evidence>
<accession>A0ABV0DIU5</accession>
<organism evidence="1 2">
    <name type="scientific">Pseudomonas sichuanensis</name>
    <dbReference type="NCBI Taxonomy" id="2213015"/>
    <lineage>
        <taxon>Bacteria</taxon>
        <taxon>Pseudomonadati</taxon>
        <taxon>Pseudomonadota</taxon>
        <taxon>Gammaproteobacteria</taxon>
        <taxon>Pseudomonadales</taxon>
        <taxon>Pseudomonadaceae</taxon>
        <taxon>Pseudomonas</taxon>
    </lineage>
</organism>